<feature type="signal peptide" evidence="4">
    <location>
        <begin position="1"/>
        <end position="25"/>
    </location>
</feature>
<feature type="region of interest" description="Disordered" evidence="3">
    <location>
        <begin position="553"/>
        <end position="583"/>
    </location>
</feature>
<dbReference type="InterPro" id="IPR010255">
    <property type="entry name" value="Haem_peroxidase_sf"/>
</dbReference>
<reference evidence="7 8" key="1">
    <citation type="journal article" date="2023" name="bioRxiv">
        <title>High-quality genome assemblies of four members of thePodospora anserinaspecies complex.</title>
        <authorList>
            <person name="Ament-Velasquez S.L."/>
            <person name="Vogan A.A."/>
            <person name="Wallerman O."/>
            <person name="Hartmann F."/>
            <person name="Gautier V."/>
            <person name="Silar P."/>
            <person name="Giraud T."/>
            <person name="Johannesson H."/>
        </authorList>
    </citation>
    <scope>NUCLEOTIDE SEQUENCE [LARGE SCALE GENOMIC DNA]</scope>
    <source>
        <strain evidence="7 8">CBS 112042</strain>
    </source>
</reference>
<comment type="caution">
    <text evidence="7">The sequence shown here is derived from an EMBL/GenBank/DDBJ whole genome shotgun (WGS) entry which is preliminary data.</text>
</comment>
<name>A0ABR0FT80_9PEZI</name>
<sequence>MRTRTSKGSILAGLLLAAGAGTGRADPTWPAPTDQMEEIVFQLQGMDGSLFSDNITPCDNEAAGPGRVTASEWLRVAFHDMATHNRFFDRGGLDGSLQFELRSSENTGPGHNTTLQFYATYLSSRSSLADLIAAGAYAAVRACGGPVIPLRLGRKDALTAGSSGVPQPENSVGSFVSQFDRMGFSQAEMIQVVACGHTLGGVHRTEFPNIIPAGVSNIPFDTSKATFDNRIATEYVSGNTTNPLVVGPAIAINRHSDFKVFNSDGNATINTMTSPSAFQSICQTVLQKMIDVVPSTVTLTPPIAPYTVKPQDMQLTLQSGGASFLLTGKIRVRTTEIPGSTITNLVLTWKDRNGGNSCGSLSSCSTTATLQGIANGFDDTFAFFPIEATIPTSTGISSFTITINRNDGSSQIFDNNGNTYPLSDAVVLQKTQSCLLQTSGQLTVAAVVRNDVVGVPVNLDIEYQTPRTGNSGNPVPAINTATVQMTEGDCVGPYTFYSASYTIPGGRSYNARISITAGEHTDDFNKASIFGGTCGSFTGTLACGNVTEPVSTTSSSATASSTSTSVSSSVVTTTTTGSTGVPTPSIRPSVGGYSFVDCWTEGAGGIRALGGASFAYDEMTLESCAANCTGFDLWGTEYGRECYCGNSLHSSSSEAPEAECNMPCGGDPSAFCGAGNRIQLYSTTATRSTSATPTPTATLSIKPTVGAYVRVGCQTEASAGRALSGNSYASDDMTLESCAAFCSGFTYFGTQYSRECFCGNTINGNSAPAPDADCSMTCAGDPFSYCGAGNRLELYILETASTSTTGAPPVEVTTTATATATSTTSAAPTGTLSRVPTVSPYSYAGCYTEGTGSRALTGKSTYDSEMTLEFCASYCSGYRYMATQYSAECFCGNTLHSTATEAAQGDCSMTCAGNEFQYCGGPNRLELYVQEDIEAPAAPSHPEAVGNWTFYQCRTEGSPGRALAAETYAADTMTLESCADFCAGYTYFGTEYARECFCGNSFGVGSIEAPAAECSMTCAGNGSQFCGAGNRLSIYQAA</sequence>
<dbReference type="Proteomes" id="UP001322138">
    <property type="component" value="Unassembled WGS sequence"/>
</dbReference>
<evidence type="ECO:0000313" key="8">
    <source>
        <dbReference type="Proteomes" id="UP001322138"/>
    </source>
</evidence>
<evidence type="ECO:0000256" key="1">
    <source>
        <dbReference type="ARBA" id="ARBA00022737"/>
    </source>
</evidence>
<evidence type="ECO:0008006" key="9">
    <source>
        <dbReference type="Google" id="ProtNLM"/>
    </source>
</evidence>
<evidence type="ECO:0000313" key="7">
    <source>
        <dbReference type="EMBL" id="KAK4646319.1"/>
    </source>
</evidence>
<dbReference type="SUPFAM" id="SSF48113">
    <property type="entry name" value="Heme-dependent peroxidases"/>
    <property type="match status" value="1"/>
</dbReference>
<comment type="similarity">
    <text evidence="2">Belongs to the peroxidase family.</text>
</comment>
<dbReference type="InterPro" id="IPR002889">
    <property type="entry name" value="WSC_carb-bd"/>
</dbReference>
<keyword evidence="4" id="KW-0732">Signal</keyword>
<feature type="domain" description="Plant heme peroxidase family profile" evidence="5">
    <location>
        <begin position="127"/>
        <end position="338"/>
    </location>
</feature>
<protein>
    <recommendedName>
        <fullName evidence="9">Heme peroxidase</fullName>
    </recommendedName>
</protein>
<feature type="domain" description="WSC" evidence="6">
    <location>
        <begin position="840"/>
        <end position="931"/>
    </location>
</feature>
<dbReference type="Gene3D" id="1.10.520.10">
    <property type="match status" value="1"/>
</dbReference>
<gene>
    <name evidence="7" type="ORF">QC761_209370</name>
</gene>
<proteinExistence type="inferred from homology"/>
<dbReference type="PANTHER" id="PTHR45964:SF5">
    <property type="entry name" value="WSCD FAMILY MEMBER CG9164"/>
    <property type="match status" value="1"/>
</dbReference>
<dbReference type="Pfam" id="PF00141">
    <property type="entry name" value="peroxidase"/>
    <property type="match status" value="1"/>
</dbReference>
<feature type="domain" description="WSC" evidence="6">
    <location>
        <begin position="947"/>
        <end position="1038"/>
    </location>
</feature>
<dbReference type="Gene3D" id="1.10.420.10">
    <property type="entry name" value="Peroxidase, domain 2"/>
    <property type="match status" value="1"/>
</dbReference>
<dbReference type="GeneID" id="87896159"/>
<keyword evidence="1" id="KW-0677">Repeat</keyword>
<dbReference type="PRINTS" id="PR00458">
    <property type="entry name" value="PEROXIDASE"/>
</dbReference>
<dbReference type="InterPro" id="IPR002016">
    <property type="entry name" value="Haem_peroxidase"/>
</dbReference>
<dbReference type="EMBL" id="JAFFGZ010000004">
    <property type="protein sequence ID" value="KAK4646319.1"/>
    <property type="molecule type" value="Genomic_DNA"/>
</dbReference>
<dbReference type="PANTHER" id="PTHR45964">
    <property type="entry name" value="WSCD FAMILY MEMBER CG9164"/>
    <property type="match status" value="1"/>
</dbReference>
<evidence type="ECO:0000259" key="6">
    <source>
        <dbReference type="PROSITE" id="PS51212"/>
    </source>
</evidence>
<feature type="domain" description="WSC" evidence="6">
    <location>
        <begin position="592"/>
        <end position="684"/>
    </location>
</feature>
<feature type="chain" id="PRO_5047088691" description="Heme peroxidase" evidence="4">
    <location>
        <begin position="26"/>
        <end position="1038"/>
    </location>
</feature>
<dbReference type="SMART" id="SM00321">
    <property type="entry name" value="WSC"/>
    <property type="match status" value="4"/>
</dbReference>
<dbReference type="PROSITE" id="PS51212">
    <property type="entry name" value="WSC"/>
    <property type="match status" value="4"/>
</dbReference>
<accession>A0ABR0FT80</accession>
<evidence type="ECO:0000256" key="2">
    <source>
        <dbReference type="RuleBase" id="RU004241"/>
    </source>
</evidence>
<dbReference type="RefSeq" id="XP_062735295.1">
    <property type="nucleotide sequence ID" value="XM_062876677.1"/>
</dbReference>
<feature type="domain" description="WSC" evidence="6">
    <location>
        <begin position="707"/>
        <end position="798"/>
    </location>
</feature>
<evidence type="ECO:0000259" key="5">
    <source>
        <dbReference type="PROSITE" id="PS50873"/>
    </source>
</evidence>
<keyword evidence="8" id="KW-1185">Reference proteome</keyword>
<dbReference type="InterPro" id="IPR051589">
    <property type="entry name" value="Sialate-O-sulfotransferase"/>
</dbReference>
<evidence type="ECO:0000256" key="3">
    <source>
        <dbReference type="SAM" id="MobiDB-lite"/>
    </source>
</evidence>
<evidence type="ECO:0000256" key="4">
    <source>
        <dbReference type="SAM" id="SignalP"/>
    </source>
</evidence>
<dbReference type="Pfam" id="PF01822">
    <property type="entry name" value="WSC"/>
    <property type="match status" value="4"/>
</dbReference>
<organism evidence="7 8">
    <name type="scientific">Podospora bellae-mahoneyi</name>
    <dbReference type="NCBI Taxonomy" id="2093777"/>
    <lineage>
        <taxon>Eukaryota</taxon>
        <taxon>Fungi</taxon>
        <taxon>Dikarya</taxon>
        <taxon>Ascomycota</taxon>
        <taxon>Pezizomycotina</taxon>
        <taxon>Sordariomycetes</taxon>
        <taxon>Sordariomycetidae</taxon>
        <taxon>Sordariales</taxon>
        <taxon>Podosporaceae</taxon>
        <taxon>Podospora</taxon>
    </lineage>
</organism>
<dbReference type="PROSITE" id="PS50873">
    <property type="entry name" value="PEROXIDASE_4"/>
    <property type="match status" value="1"/>
</dbReference>